<evidence type="ECO:0000256" key="7">
    <source>
        <dbReference type="SAM" id="MobiDB-lite"/>
    </source>
</evidence>
<dbReference type="SUPFAM" id="SSF50249">
    <property type="entry name" value="Nucleic acid-binding proteins"/>
    <property type="match status" value="1"/>
</dbReference>
<comment type="subcellular location">
    <subcellularLocation>
        <location evidence="1">Cytoplasm</location>
    </subcellularLocation>
</comment>
<dbReference type="Gene3D" id="2.40.50.140">
    <property type="entry name" value="Nucleic acid-binding proteins"/>
    <property type="match status" value="1"/>
</dbReference>
<dbReference type="GO" id="GO:0006412">
    <property type="term" value="P:translation"/>
    <property type="evidence" value="ECO:0007669"/>
    <property type="project" value="UniProtKB-KW"/>
</dbReference>
<dbReference type="Gene3D" id="1.20.1050.130">
    <property type="match status" value="1"/>
</dbReference>
<feature type="compositionally biased region" description="Polar residues" evidence="7">
    <location>
        <begin position="168"/>
        <end position="183"/>
    </location>
</feature>
<evidence type="ECO:0000256" key="5">
    <source>
        <dbReference type="ARBA" id="ARBA00022917"/>
    </source>
</evidence>
<dbReference type="SUPFAM" id="SSF47616">
    <property type="entry name" value="GST C-terminal domain-like"/>
    <property type="match status" value="1"/>
</dbReference>
<feature type="region of interest" description="Disordered" evidence="7">
    <location>
        <begin position="168"/>
        <end position="224"/>
    </location>
</feature>
<dbReference type="InterPro" id="IPR002547">
    <property type="entry name" value="tRNA-bd_dom"/>
</dbReference>
<feature type="compositionally biased region" description="Basic and acidic residues" evidence="7">
    <location>
        <begin position="210"/>
        <end position="224"/>
    </location>
</feature>
<sequence length="391" mass="42579">MGADQIAAERKRLIERALKNYFHLPVLAGSISDEIENGDIDIKSLCLHVLKSAGKSSLNDEVMKWIGFVESFPVHSQDCSRVLTGLNEELALKSVLLGNGLTPSEADFIVFAAIHSFVIGLPDSEKGKLPHVMRWIDYIQGKENLGKLFEKILVKKAQFKPQSTKLVSNLQADSSAKGTSQNTKKAEKSEAELNLKKSDNGKTAMGNKESTPEKKGSPETEAVEKDKEVNVSLLNLQVGLIRKAWKHPSADSLLVEEIDVGDAKLRQVVSGLAKYFDPDELMNRRVVLITNVKPGKLRDVMSEGLVLCASSKDHTVVEPLIPPESAKIGECISFSGIDGKPEGVLNPKKKQFEKIAPNLFTDDKGVATFKGIPFMTSGGPCTSSISKASIK</sequence>
<dbReference type="EMBL" id="GGEC01032234">
    <property type="protein sequence ID" value="MBX12718.1"/>
    <property type="molecule type" value="Transcribed_RNA"/>
</dbReference>
<dbReference type="GO" id="GO:0005737">
    <property type="term" value="C:cytoplasm"/>
    <property type="evidence" value="ECO:0007669"/>
    <property type="project" value="UniProtKB-SubCell"/>
</dbReference>
<feature type="domain" description="TRNA-binding" evidence="8">
    <location>
        <begin position="230"/>
        <end position="333"/>
    </location>
</feature>
<evidence type="ECO:0000256" key="3">
    <source>
        <dbReference type="ARBA" id="ARBA00022555"/>
    </source>
</evidence>
<evidence type="ECO:0000259" key="8">
    <source>
        <dbReference type="PROSITE" id="PS50886"/>
    </source>
</evidence>
<dbReference type="Pfam" id="PF01588">
    <property type="entry name" value="tRNA_bind"/>
    <property type="match status" value="1"/>
</dbReference>
<evidence type="ECO:0000313" key="9">
    <source>
        <dbReference type="EMBL" id="MBX12718.1"/>
    </source>
</evidence>
<dbReference type="InterPro" id="IPR012340">
    <property type="entry name" value="NA-bd_OB-fold"/>
</dbReference>
<dbReference type="Pfam" id="PF21972">
    <property type="entry name" value="Arc1p_N_like"/>
    <property type="match status" value="1"/>
</dbReference>
<dbReference type="PANTHER" id="PTHR11586">
    <property type="entry name" value="TRNA-AMINOACYLATION COFACTOR ARC1 FAMILY MEMBER"/>
    <property type="match status" value="1"/>
</dbReference>
<evidence type="ECO:0000256" key="6">
    <source>
        <dbReference type="PROSITE-ProRule" id="PRU00209"/>
    </source>
</evidence>
<evidence type="ECO:0000256" key="1">
    <source>
        <dbReference type="ARBA" id="ARBA00004496"/>
    </source>
</evidence>
<keyword evidence="5" id="KW-0648">Protein biosynthesis</keyword>
<protein>
    <recommendedName>
        <fullName evidence="8">tRNA-binding domain-containing protein</fullName>
    </recommendedName>
</protein>
<keyword evidence="2" id="KW-0963">Cytoplasm</keyword>
<feature type="compositionally biased region" description="Basic and acidic residues" evidence="7">
    <location>
        <begin position="184"/>
        <end position="200"/>
    </location>
</feature>
<dbReference type="GO" id="GO:0000049">
    <property type="term" value="F:tRNA binding"/>
    <property type="evidence" value="ECO:0007669"/>
    <property type="project" value="UniProtKB-UniRule"/>
</dbReference>
<dbReference type="PROSITE" id="PS50886">
    <property type="entry name" value="TRBD"/>
    <property type="match status" value="1"/>
</dbReference>
<dbReference type="CDD" id="cd10304">
    <property type="entry name" value="GST_C_Arc1p_N_like"/>
    <property type="match status" value="1"/>
</dbReference>
<dbReference type="InterPro" id="IPR036282">
    <property type="entry name" value="Glutathione-S-Trfase_C_sf"/>
</dbReference>
<keyword evidence="4 6" id="KW-0694">RNA-binding</keyword>
<evidence type="ECO:0000256" key="4">
    <source>
        <dbReference type="ARBA" id="ARBA00022884"/>
    </source>
</evidence>
<dbReference type="CDD" id="cd02799">
    <property type="entry name" value="tRNA_bind_EMAP-II_like"/>
    <property type="match status" value="1"/>
</dbReference>
<keyword evidence="3 6" id="KW-0820">tRNA-binding</keyword>
<organism evidence="9">
    <name type="scientific">Rhizophora mucronata</name>
    <name type="common">Asiatic mangrove</name>
    <dbReference type="NCBI Taxonomy" id="61149"/>
    <lineage>
        <taxon>Eukaryota</taxon>
        <taxon>Viridiplantae</taxon>
        <taxon>Streptophyta</taxon>
        <taxon>Embryophyta</taxon>
        <taxon>Tracheophyta</taxon>
        <taxon>Spermatophyta</taxon>
        <taxon>Magnoliopsida</taxon>
        <taxon>eudicotyledons</taxon>
        <taxon>Gunneridae</taxon>
        <taxon>Pentapetalae</taxon>
        <taxon>rosids</taxon>
        <taxon>fabids</taxon>
        <taxon>Malpighiales</taxon>
        <taxon>Rhizophoraceae</taxon>
        <taxon>Rhizophora</taxon>
    </lineage>
</organism>
<dbReference type="FunFam" id="2.40.50.140:FF:000047">
    <property type="entry name" value="tyrosine--tRNA ligase, cytoplasmic isoform X2"/>
    <property type="match status" value="1"/>
</dbReference>
<proteinExistence type="predicted"/>
<dbReference type="GO" id="GO:0032991">
    <property type="term" value="C:protein-containing complex"/>
    <property type="evidence" value="ECO:0007669"/>
    <property type="project" value="UniProtKB-ARBA"/>
</dbReference>
<reference evidence="9" key="1">
    <citation type="submission" date="2018-02" db="EMBL/GenBank/DDBJ databases">
        <title>Rhizophora mucronata_Transcriptome.</title>
        <authorList>
            <person name="Meera S.P."/>
            <person name="Sreeshan A."/>
            <person name="Augustine A."/>
        </authorList>
    </citation>
    <scope>NUCLEOTIDE SEQUENCE</scope>
    <source>
        <tissue evidence="9">Leaf</tissue>
    </source>
</reference>
<dbReference type="AlphaFoldDB" id="A0A2P2L408"/>
<dbReference type="InterPro" id="IPR053836">
    <property type="entry name" value="Arc1-like_N"/>
</dbReference>
<dbReference type="PANTHER" id="PTHR11586:SF33">
    <property type="entry name" value="AMINOACYL TRNA SYNTHASE COMPLEX-INTERACTING MULTIFUNCTIONAL PROTEIN 1"/>
    <property type="match status" value="1"/>
</dbReference>
<dbReference type="InterPro" id="IPR051270">
    <property type="entry name" value="Tyrosine-tRNA_ligase_regulator"/>
</dbReference>
<accession>A0A2P2L408</accession>
<name>A0A2P2L408_RHIMU</name>
<evidence type="ECO:0000256" key="2">
    <source>
        <dbReference type="ARBA" id="ARBA00022490"/>
    </source>
</evidence>